<evidence type="ECO:0000256" key="5">
    <source>
        <dbReference type="ARBA" id="ARBA00023237"/>
    </source>
</evidence>
<evidence type="ECO:0000259" key="7">
    <source>
        <dbReference type="Pfam" id="PF14322"/>
    </source>
</evidence>
<reference evidence="9" key="1">
    <citation type="submission" date="2023-07" db="EMBL/GenBank/DDBJ databases">
        <title>Zobellia barbeyronii sp. nov., a new marine flavobacterium, isolated from green and red algae.</title>
        <authorList>
            <person name="Nedashkovskaya O.I."/>
            <person name="Otstavnykh N."/>
            <person name="Zhukova N."/>
            <person name="Guzev K."/>
            <person name="Chausova V."/>
            <person name="Tekutyeva L."/>
            <person name="Mikhailov V."/>
            <person name="Isaeva M."/>
        </authorList>
    </citation>
    <scope>NUCLEOTIDE SEQUENCE [LARGE SCALE GENOMIC DNA]</scope>
    <source>
        <strain evidence="9">KMM 6746</strain>
    </source>
</reference>
<comment type="similarity">
    <text evidence="2">Belongs to the SusD family.</text>
</comment>
<dbReference type="Pfam" id="PF14322">
    <property type="entry name" value="SusD-like_3"/>
    <property type="match status" value="1"/>
</dbReference>
<name>A0ABS5WH65_9FLAO</name>
<dbReference type="InterPro" id="IPR012944">
    <property type="entry name" value="SusD_RagB_dom"/>
</dbReference>
<comment type="subcellular location">
    <subcellularLocation>
        <location evidence="1">Cell outer membrane</location>
    </subcellularLocation>
</comment>
<evidence type="ECO:0000313" key="9">
    <source>
        <dbReference type="Proteomes" id="UP000740413"/>
    </source>
</evidence>
<protein>
    <submittedName>
        <fullName evidence="8">RagB/SusD family nutrient uptake outer membrane protein</fullName>
    </submittedName>
</protein>
<dbReference type="SUPFAM" id="SSF48452">
    <property type="entry name" value="TPR-like"/>
    <property type="match status" value="1"/>
</dbReference>
<dbReference type="PROSITE" id="PS51257">
    <property type="entry name" value="PROKAR_LIPOPROTEIN"/>
    <property type="match status" value="1"/>
</dbReference>
<evidence type="ECO:0000259" key="6">
    <source>
        <dbReference type="Pfam" id="PF07980"/>
    </source>
</evidence>
<sequence>MKKLITLFSAAVFLLTSCEDKFLDLQDLDSVTEIVFFDNPQDFEDGANDFYSGLHSPKASNPGTGSGDNDGFAEISDYGTELNGYAQDFGQGVNNPTFEDSYWKNAYWYLRDINTLIQKGEEYVANGGSASEISESIATAYFFRAYHHFRLLKRFGGAPIMTVVAGLDDEVLDSPRNSRYELVTQVLADLDLAIAGLPATAVGSDLGKISSIAATAYKARVLLFEGTWEKYVGTVTDFEGSGGPTVTADAYIAQAVTAAKEVIDSGDFEIWNQNADPLMENNSYKWLFSLEGADSNPGGYTKASNNEFIIQSIFDHAANDQIRSQFTQINESRNSATQVALDMYSTLNGLPITATGNTQFMGYAKQSDQFIDRDRRMWANFGGGSAPVDGSNAILAISNVNNSNLPNQKFTTWNKYRSVREESYNYPHLRYGEILLTYAEALYERDGSISDADLDISINLIRNRAGIAPLTNALVTSNDLDMLEEIRRERTVELYMEDNNHWNDIRRWDTAVDLLSNNIIGAVIEGTEYESNIDLFDPSTAIYGFVDNYPSGVGPVRALIIDPASFRTFNHKNYLWPLPLEELVLSSSLKQNPGW</sequence>
<dbReference type="RefSeq" id="WP_214611702.1">
    <property type="nucleotide sequence ID" value="NZ_JACATN010000003.1"/>
</dbReference>
<gene>
    <name evidence="8" type="ORF">HW347_09710</name>
</gene>
<evidence type="ECO:0000256" key="1">
    <source>
        <dbReference type="ARBA" id="ARBA00004442"/>
    </source>
</evidence>
<keyword evidence="3" id="KW-0732">Signal</keyword>
<dbReference type="EMBL" id="JACATN010000003">
    <property type="protein sequence ID" value="MBT2161542.1"/>
    <property type="molecule type" value="Genomic_DNA"/>
</dbReference>
<evidence type="ECO:0000313" key="8">
    <source>
        <dbReference type="EMBL" id="MBT2161542.1"/>
    </source>
</evidence>
<feature type="domain" description="SusD-like N-terminal" evidence="7">
    <location>
        <begin position="98"/>
        <end position="223"/>
    </location>
</feature>
<evidence type="ECO:0000256" key="3">
    <source>
        <dbReference type="ARBA" id="ARBA00022729"/>
    </source>
</evidence>
<evidence type="ECO:0000256" key="4">
    <source>
        <dbReference type="ARBA" id="ARBA00023136"/>
    </source>
</evidence>
<dbReference type="InterPro" id="IPR011990">
    <property type="entry name" value="TPR-like_helical_dom_sf"/>
</dbReference>
<dbReference type="InterPro" id="IPR033985">
    <property type="entry name" value="SusD-like_N"/>
</dbReference>
<dbReference type="Proteomes" id="UP000740413">
    <property type="component" value="Unassembled WGS sequence"/>
</dbReference>
<accession>A0ABS5WH65</accession>
<dbReference type="Gene3D" id="1.25.40.390">
    <property type="match status" value="1"/>
</dbReference>
<keyword evidence="9" id="KW-1185">Reference proteome</keyword>
<dbReference type="Pfam" id="PF07980">
    <property type="entry name" value="SusD_RagB"/>
    <property type="match status" value="1"/>
</dbReference>
<comment type="caution">
    <text evidence="8">The sequence shown here is derived from an EMBL/GenBank/DDBJ whole genome shotgun (WGS) entry which is preliminary data.</text>
</comment>
<evidence type="ECO:0000256" key="2">
    <source>
        <dbReference type="ARBA" id="ARBA00006275"/>
    </source>
</evidence>
<proteinExistence type="inferred from homology"/>
<feature type="domain" description="RagB/SusD" evidence="6">
    <location>
        <begin position="313"/>
        <end position="595"/>
    </location>
</feature>
<organism evidence="8 9">
    <name type="scientific">Zobellia barbeyronii</name>
    <dbReference type="NCBI Taxonomy" id="2748009"/>
    <lineage>
        <taxon>Bacteria</taxon>
        <taxon>Pseudomonadati</taxon>
        <taxon>Bacteroidota</taxon>
        <taxon>Flavobacteriia</taxon>
        <taxon>Flavobacteriales</taxon>
        <taxon>Flavobacteriaceae</taxon>
        <taxon>Zobellia</taxon>
    </lineage>
</organism>
<keyword evidence="5" id="KW-0998">Cell outer membrane</keyword>
<keyword evidence="4" id="KW-0472">Membrane</keyword>